<reference evidence="1 2" key="1">
    <citation type="submission" date="2017-04" db="EMBL/GenBank/DDBJ databases">
        <title>Novel microbial lineages endemic to geothermal iron-oxide mats fill important gaps in the evolutionary history of Archaea.</title>
        <authorList>
            <person name="Jay Z.J."/>
            <person name="Beam J.P."/>
            <person name="Dlakic M."/>
            <person name="Rusch D.B."/>
            <person name="Kozubal M.A."/>
            <person name="Inskeep W.P."/>
        </authorList>
    </citation>
    <scope>NUCLEOTIDE SEQUENCE [LARGE SCALE GENOMIC DNA]</scope>
    <source>
        <strain evidence="1">BE_D</strain>
    </source>
</reference>
<dbReference type="AlphaFoldDB" id="A0A2R6A9L8"/>
<sequence length="169" mass="19147">MFGERKERALLQKVFGCKEGFELIVTQPLGPGVYKKGSIDPYTIFSSFKDEEGKTGALLSFSGIVKAVGKNGKKVKKLVLEAYEESASEVIRRICDELVKKYDLRAAYIYHFVGEFNVGELIVFVFIASKSRNEGYPALVEAVKRYKSEPPIWKKEIYEDGTSEWIVED</sequence>
<name>A0A2R6A9L8_9ARCH</name>
<dbReference type="GO" id="GO:0006777">
    <property type="term" value="P:Mo-molybdopterin cofactor biosynthetic process"/>
    <property type="evidence" value="ECO:0007669"/>
    <property type="project" value="InterPro"/>
</dbReference>
<dbReference type="PANTHER" id="PTHR23404">
    <property type="entry name" value="MOLYBDOPTERIN SYNTHASE RELATED"/>
    <property type="match status" value="1"/>
</dbReference>
<gene>
    <name evidence="1" type="ORF">B9Q02_11005</name>
</gene>
<protein>
    <recommendedName>
        <fullName evidence="3">Molybdenum cofactor biosynthesis protein MoaE</fullName>
    </recommendedName>
</protein>
<proteinExistence type="predicted"/>
<dbReference type="SUPFAM" id="SSF54690">
    <property type="entry name" value="Molybdopterin synthase subunit MoaE"/>
    <property type="match status" value="1"/>
</dbReference>
<dbReference type="Proteomes" id="UP000240569">
    <property type="component" value="Unassembled WGS sequence"/>
</dbReference>
<dbReference type="Pfam" id="PF02391">
    <property type="entry name" value="MoaE"/>
    <property type="match status" value="1"/>
</dbReference>
<dbReference type="Gene3D" id="3.90.1170.40">
    <property type="entry name" value="Molybdopterin biosynthesis MoaE subunit"/>
    <property type="match status" value="1"/>
</dbReference>
<dbReference type="EMBL" id="NEXD01000120">
    <property type="protein sequence ID" value="PSN83017.1"/>
    <property type="molecule type" value="Genomic_DNA"/>
</dbReference>
<evidence type="ECO:0000313" key="1">
    <source>
        <dbReference type="EMBL" id="PSN83017.1"/>
    </source>
</evidence>
<dbReference type="CDD" id="cd00756">
    <property type="entry name" value="MoaE"/>
    <property type="match status" value="1"/>
</dbReference>
<dbReference type="InterPro" id="IPR036563">
    <property type="entry name" value="MoaE_sf"/>
</dbReference>
<comment type="caution">
    <text evidence="1">The sequence shown here is derived from an EMBL/GenBank/DDBJ whole genome shotgun (WGS) entry which is preliminary data.</text>
</comment>
<organism evidence="1 2">
    <name type="scientific">Candidatus Marsarchaeota G1 archaeon BE_D</name>
    <dbReference type="NCBI Taxonomy" id="1978156"/>
    <lineage>
        <taxon>Archaea</taxon>
        <taxon>Candidatus Marsarchaeota</taxon>
        <taxon>Candidatus Marsarchaeota group 1</taxon>
    </lineage>
</organism>
<accession>A0A2R6A9L8</accession>
<evidence type="ECO:0008006" key="3">
    <source>
        <dbReference type="Google" id="ProtNLM"/>
    </source>
</evidence>
<dbReference type="InterPro" id="IPR003448">
    <property type="entry name" value="Mopterin_biosynth_MoaE"/>
</dbReference>
<evidence type="ECO:0000313" key="2">
    <source>
        <dbReference type="Proteomes" id="UP000240569"/>
    </source>
</evidence>